<feature type="compositionally biased region" description="Pro residues" evidence="1">
    <location>
        <begin position="99"/>
        <end position="125"/>
    </location>
</feature>
<dbReference type="EMBL" id="BAAARW010000035">
    <property type="protein sequence ID" value="GAA2448528.1"/>
    <property type="molecule type" value="Genomic_DNA"/>
</dbReference>
<keyword evidence="2" id="KW-0472">Membrane</keyword>
<feature type="transmembrane region" description="Helical" evidence="2">
    <location>
        <begin position="212"/>
        <end position="236"/>
    </location>
</feature>
<reference evidence="4" key="1">
    <citation type="journal article" date="2019" name="Int. J. Syst. Evol. Microbiol.">
        <title>The Global Catalogue of Microorganisms (GCM) 10K type strain sequencing project: providing services to taxonomists for standard genome sequencing and annotation.</title>
        <authorList>
            <consortium name="The Broad Institute Genomics Platform"/>
            <consortium name="The Broad Institute Genome Sequencing Center for Infectious Disease"/>
            <person name="Wu L."/>
            <person name="Ma J."/>
        </authorList>
    </citation>
    <scope>NUCLEOTIDE SEQUENCE [LARGE SCALE GENOMIC DNA]</scope>
    <source>
        <strain evidence="4">JCM 3325</strain>
    </source>
</reference>
<feature type="region of interest" description="Disordered" evidence="1">
    <location>
        <begin position="12"/>
        <end position="167"/>
    </location>
</feature>
<feature type="compositionally biased region" description="Pro residues" evidence="1">
    <location>
        <begin position="145"/>
        <end position="164"/>
    </location>
</feature>
<accession>A0ABP5XBK3</accession>
<comment type="caution">
    <text evidence="3">The sequence shown here is derived from an EMBL/GenBank/DDBJ whole genome shotgun (WGS) entry which is preliminary data.</text>
</comment>
<dbReference type="PRINTS" id="PR01217">
    <property type="entry name" value="PRICHEXTENSN"/>
</dbReference>
<keyword evidence="2" id="KW-0812">Transmembrane</keyword>
<dbReference type="Proteomes" id="UP001501231">
    <property type="component" value="Unassembled WGS sequence"/>
</dbReference>
<evidence type="ECO:0000313" key="3">
    <source>
        <dbReference type="EMBL" id="GAA2448528.1"/>
    </source>
</evidence>
<feature type="compositionally biased region" description="Pro residues" evidence="1">
    <location>
        <begin position="190"/>
        <end position="203"/>
    </location>
</feature>
<organism evidence="3 4">
    <name type="scientific">Actinomadura vinacea</name>
    <dbReference type="NCBI Taxonomy" id="115336"/>
    <lineage>
        <taxon>Bacteria</taxon>
        <taxon>Bacillati</taxon>
        <taxon>Actinomycetota</taxon>
        <taxon>Actinomycetes</taxon>
        <taxon>Streptosporangiales</taxon>
        <taxon>Thermomonosporaceae</taxon>
        <taxon>Actinomadura</taxon>
    </lineage>
</organism>
<keyword evidence="4" id="KW-1185">Reference proteome</keyword>
<evidence type="ECO:0000256" key="1">
    <source>
        <dbReference type="SAM" id="MobiDB-lite"/>
    </source>
</evidence>
<sequence length="395" mass="40067">MATIFDPWEYSFGSVMTESPPRPEMPSDDLNAPQLIPRVAGEGDASADAARPFMMPPAPLPVAPWWASSTPDPTPPPSVTGLRPAPPPPTVIDPIPVRAAPPPDPAAIVAGPPPPGGEPPPPLPAPGDIMLVPAPAPSPEAARVAPPPPAPAAPPEPPPAPPAAPDAFVDQVISTGPQHVWHATDQHWTPRPPAPPAPAPPRPAPERKSKTGLMAAVAVGVGVLAAAVTAVLVVVAGGDDVPLRKVAAAGTAGGLRKDPSAPAMSSAYPFVIAAIRAGGVEKAATARGVYRDQVNGAQSILFLGGTAAIGDPAAFLKKARPSTVLTAAKTPPGKAGGQISCGTFAVLRETHLFCAWATENSFGFVASNEPAAAARPNALAPLTLRMRTDLEKRTS</sequence>
<feature type="region of interest" description="Disordered" evidence="1">
    <location>
        <begin position="183"/>
        <end position="209"/>
    </location>
</feature>
<proteinExistence type="predicted"/>
<protein>
    <submittedName>
        <fullName evidence="3">Uncharacterized protein</fullName>
    </submittedName>
</protein>
<evidence type="ECO:0000313" key="4">
    <source>
        <dbReference type="Proteomes" id="UP001501231"/>
    </source>
</evidence>
<gene>
    <name evidence="3" type="ORF">GCM10010191_77480</name>
</gene>
<keyword evidence="2" id="KW-1133">Transmembrane helix</keyword>
<name>A0ABP5XBK3_9ACTN</name>
<feature type="compositionally biased region" description="Pro residues" evidence="1">
    <location>
        <begin position="72"/>
        <end position="91"/>
    </location>
</feature>
<evidence type="ECO:0000256" key="2">
    <source>
        <dbReference type="SAM" id="Phobius"/>
    </source>
</evidence>